<dbReference type="FunFam" id="3.40.630.10:FF:000101">
    <property type="entry name" value="N-acetylated alpha-linked acidic dipeptidase like 1"/>
    <property type="match status" value="1"/>
</dbReference>
<feature type="domain" description="Peptidase M28" evidence="6">
    <location>
        <begin position="391"/>
        <end position="604"/>
    </location>
</feature>
<feature type="domain" description="PA" evidence="4">
    <location>
        <begin position="227"/>
        <end position="303"/>
    </location>
</feature>
<dbReference type="SUPFAM" id="SSF47672">
    <property type="entry name" value="Transferrin receptor-like dimerisation domain"/>
    <property type="match status" value="2"/>
</dbReference>
<evidence type="ECO:0000313" key="8">
    <source>
        <dbReference type="Proteomes" id="UP000054988"/>
    </source>
</evidence>
<dbReference type="PANTHER" id="PTHR10404:SF46">
    <property type="entry name" value="VACUOLAR PROTEIN SORTING-ASSOCIATED PROTEIN 70"/>
    <property type="match status" value="1"/>
</dbReference>
<dbReference type="Proteomes" id="UP000054988">
    <property type="component" value="Unassembled WGS sequence"/>
</dbReference>
<dbReference type="InterPro" id="IPR046450">
    <property type="entry name" value="PA_dom_sf"/>
</dbReference>
<dbReference type="InterPro" id="IPR036757">
    <property type="entry name" value="TFR-like_dimer_dom_sf"/>
</dbReference>
<dbReference type="CDD" id="cd02121">
    <property type="entry name" value="PA_GCPII_like"/>
    <property type="match status" value="1"/>
</dbReference>
<reference evidence="7 8" key="1">
    <citation type="submission" date="2015-12" db="EMBL/GenBank/DDBJ databases">
        <title>Draft genome sequence of Moniliophthora roreri, the causal agent of frosty pod rot of cacao.</title>
        <authorList>
            <person name="Aime M.C."/>
            <person name="Diaz-Valderrama J.R."/>
            <person name="Kijpornyongpan T."/>
            <person name="Phillips-Mora W."/>
        </authorList>
    </citation>
    <scope>NUCLEOTIDE SEQUENCE [LARGE SCALE GENOMIC DNA]</scope>
    <source>
        <strain evidence="7 8">MCA 2952</strain>
    </source>
</reference>
<dbReference type="InterPro" id="IPR007365">
    <property type="entry name" value="TFR-like_dimer_dom"/>
</dbReference>
<comment type="caution">
    <text evidence="7">The sequence shown here is derived from an EMBL/GenBank/DDBJ whole genome shotgun (WGS) entry which is preliminary data.</text>
</comment>
<dbReference type="CDD" id="cd08022">
    <property type="entry name" value="M28_PSMA_like"/>
    <property type="match status" value="1"/>
</dbReference>
<dbReference type="Pfam" id="PF02225">
    <property type="entry name" value="PA"/>
    <property type="match status" value="1"/>
</dbReference>
<evidence type="ECO:0000256" key="3">
    <source>
        <dbReference type="SAM" id="Phobius"/>
    </source>
</evidence>
<evidence type="ECO:0000256" key="1">
    <source>
        <dbReference type="ARBA" id="ARBA00005634"/>
    </source>
</evidence>
<dbReference type="Pfam" id="PF04253">
    <property type="entry name" value="TFR_dimer"/>
    <property type="match status" value="1"/>
</dbReference>
<dbReference type="InterPro" id="IPR007484">
    <property type="entry name" value="Peptidase_M28"/>
</dbReference>
<dbReference type="InterPro" id="IPR003137">
    <property type="entry name" value="PA_domain"/>
</dbReference>
<gene>
    <name evidence="7" type="ORF">WG66_12374</name>
</gene>
<dbReference type="FunFam" id="3.50.30.30:FF:000008">
    <property type="entry name" value="Glutamate carboxypeptidase 2"/>
    <property type="match status" value="1"/>
</dbReference>
<dbReference type="Pfam" id="PF04389">
    <property type="entry name" value="Peptidase_M28"/>
    <property type="match status" value="1"/>
</dbReference>
<evidence type="ECO:0000259" key="5">
    <source>
        <dbReference type="Pfam" id="PF04253"/>
    </source>
</evidence>
<dbReference type="SUPFAM" id="SSF52025">
    <property type="entry name" value="PA domain"/>
    <property type="match status" value="1"/>
</dbReference>
<dbReference type="PANTHER" id="PTHR10404">
    <property type="entry name" value="N-ACETYLATED-ALPHA-LINKED ACIDIC DIPEPTIDASE"/>
    <property type="match status" value="1"/>
</dbReference>
<keyword evidence="3" id="KW-0812">Transmembrane</keyword>
<name>A0A0W0FFC5_MONRR</name>
<dbReference type="Gene3D" id="3.50.30.30">
    <property type="match status" value="1"/>
</dbReference>
<evidence type="ECO:0000259" key="6">
    <source>
        <dbReference type="Pfam" id="PF04389"/>
    </source>
</evidence>
<feature type="region of interest" description="Disordered" evidence="2">
    <location>
        <begin position="328"/>
        <end position="347"/>
    </location>
</feature>
<evidence type="ECO:0000259" key="4">
    <source>
        <dbReference type="Pfam" id="PF02225"/>
    </source>
</evidence>
<keyword evidence="3" id="KW-0472">Membrane</keyword>
<protein>
    <recommendedName>
        <fullName evidence="9">Zn-dependent exopeptidase</fullName>
    </recommendedName>
</protein>
<dbReference type="AlphaFoldDB" id="A0A0W0FFC5"/>
<proteinExistence type="inferred from homology"/>
<evidence type="ECO:0000313" key="7">
    <source>
        <dbReference type="EMBL" id="KTB35040.1"/>
    </source>
</evidence>
<dbReference type="SUPFAM" id="SSF53187">
    <property type="entry name" value="Zn-dependent exopeptidases"/>
    <property type="match status" value="1"/>
</dbReference>
<dbReference type="EMBL" id="LATX01002019">
    <property type="protein sequence ID" value="KTB35040.1"/>
    <property type="molecule type" value="Genomic_DNA"/>
</dbReference>
<dbReference type="Gene3D" id="1.20.930.40">
    <property type="entry name" value="Transferrin receptor-like, dimerisation domain"/>
    <property type="match status" value="1"/>
</dbReference>
<keyword evidence="3" id="KW-1133">Transmembrane helix</keyword>
<sequence length="936" mass="104028">MSSEKGIPYDGKGSEIPVPIIHGAPQDTRRRRFRQFLGLLVVILGIHYAINGFGFMGERAKHDWNVFDAAAHPPKKGRYIPPKLAEKRFLEVPDPKSALKASKHYSSQPHLAGSEADFEQAKDFLSFLQSTLGIKVPDEQPIYPAGSPESQKATLSIPKLRNPHAWIDVYYPVMNTPLDRALQALNDNGEVIWEADLEEHAEEGDPDAAKYSNAVPTFHGLSSAGDVKGQLIYANYGLKEDYDDLVAKGVSFNGKIVLVRYGGNFRGLKIKAAEELGAAGVLIYSDPRDDGSVTVENGYKPYPEGPARNVKAVQRGSVQFLSLYPGDPTTPGRPSYENSTRTDGANIPKIPSLPISWENGKKLLDMLEGNDWNGVVRLSNQVDTKVTPIWNTVGVIPGHIRDEIVVLGNHRDAWVLGAADPTSGTASIHEAIRGFGELLKKGWKPLRTIVFASWDAEEYGLIGSTEWGEDFADFISKYVVAYLNVDIAASGSRFSAQASPLLSYVVRHAADDLPHPTRKNATLWDATQDSGEYFGVTGQQMDEEALTVRSSTASVADSLGVGVLGSGSDYTVFLQRLGVASMDHGFSAASHDPVYHYHSVYDTEMFQEKYADPGFHRHVAVAKHLGLIALRIASPPILPFNTTHYSFELDNYLDQVEVILSTTDISVDLSPLRKSIGSLQAASLAFDYERLAAERELRKIIKKWKKKHDRRRKLWRKLWKKYCEWQKKVLGKECKHHEGKDFTESEFEARDLPAVHHVSGEPVKHRVGRLPGWLSEQKGEELSAEWKDDVVYGLAMGLALNPDVETEKSLVWSLSMFSDGCKHHQAHLATGHHHHRPHWPGKLIRELIKVVKRLRAINHQLIAFERGFISEAGIPGREWYRHLGVAPGKWLGYGATTLPALTEAITFDKNATLAQHEVERLRAVVDGLAEIVKVKH</sequence>
<comment type="similarity">
    <text evidence="1">Belongs to the peptidase M28 family. M28B subfamily.</text>
</comment>
<accession>A0A0W0FFC5</accession>
<organism evidence="7 8">
    <name type="scientific">Moniliophthora roreri</name>
    <name type="common">Frosty pod rot fungus</name>
    <name type="synonym">Monilia roreri</name>
    <dbReference type="NCBI Taxonomy" id="221103"/>
    <lineage>
        <taxon>Eukaryota</taxon>
        <taxon>Fungi</taxon>
        <taxon>Dikarya</taxon>
        <taxon>Basidiomycota</taxon>
        <taxon>Agaricomycotina</taxon>
        <taxon>Agaricomycetes</taxon>
        <taxon>Agaricomycetidae</taxon>
        <taxon>Agaricales</taxon>
        <taxon>Marasmiineae</taxon>
        <taxon>Marasmiaceae</taxon>
        <taxon>Moniliophthora</taxon>
    </lineage>
</organism>
<dbReference type="InterPro" id="IPR039373">
    <property type="entry name" value="Peptidase_M28B"/>
</dbReference>
<dbReference type="eggNOG" id="KOG2195">
    <property type="taxonomic scope" value="Eukaryota"/>
</dbReference>
<feature type="domain" description="Transferrin receptor-like dimerisation" evidence="5">
    <location>
        <begin position="851"/>
        <end position="931"/>
    </location>
</feature>
<dbReference type="Gene3D" id="3.40.630.10">
    <property type="entry name" value="Zn peptidases"/>
    <property type="match status" value="1"/>
</dbReference>
<dbReference type="GO" id="GO:0004180">
    <property type="term" value="F:carboxypeptidase activity"/>
    <property type="evidence" value="ECO:0007669"/>
    <property type="project" value="TreeGrafter"/>
</dbReference>
<feature type="transmembrane region" description="Helical" evidence="3">
    <location>
        <begin position="36"/>
        <end position="56"/>
    </location>
</feature>
<evidence type="ECO:0000256" key="2">
    <source>
        <dbReference type="SAM" id="MobiDB-lite"/>
    </source>
</evidence>
<evidence type="ECO:0008006" key="9">
    <source>
        <dbReference type="Google" id="ProtNLM"/>
    </source>
</evidence>